<keyword evidence="1" id="KW-1133">Transmembrane helix</keyword>
<sequence length="119" mass="13815">MNFLTYYLEMFFVMAIIILVISFLNKKGVSVGSYKKNFPLKFFLAMILLGIFIRISYLFIGYEYFLKETVEPSVGIIIIYIIIAIINRNGFLDKQNINDWVAAILILSGIAYFLLMIFN</sequence>
<name>A0A6M0Q4P0_9BACI</name>
<feature type="transmembrane region" description="Helical" evidence="1">
    <location>
        <begin position="38"/>
        <end position="60"/>
    </location>
</feature>
<proteinExistence type="predicted"/>
<dbReference type="EMBL" id="JAAIWM010000002">
    <property type="protein sequence ID" value="NEY71357.1"/>
    <property type="molecule type" value="Genomic_DNA"/>
</dbReference>
<evidence type="ECO:0000313" key="3">
    <source>
        <dbReference type="Proteomes" id="UP000481043"/>
    </source>
</evidence>
<feature type="transmembrane region" description="Helical" evidence="1">
    <location>
        <begin position="6"/>
        <end position="26"/>
    </location>
</feature>
<keyword evidence="1" id="KW-0472">Membrane</keyword>
<dbReference type="Proteomes" id="UP000481043">
    <property type="component" value="Unassembled WGS sequence"/>
</dbReference>
<keyword evidence="3" id="KW-1185">Reference proteome</keyword>
<organism evidence="2 3">
    <name type="scientific">Bacillus mesophilus</name>
    <dbReference type="NCBI Taxonomy" id="1808955"/>
    <lineage>
        <taxon>Bacteria</taxon>
        <taxon>Bacillati</taxon>
        <taxon>Bacillota</taxon>
        <taxon>Bacilli</taxon>
        <taxon>Bacillales</taxon>
        <taxon>Bacillaceae</taxon>
        <taxon>Bacillus</taxon>
    </lineage>
</organism>
<comment type="caution">
    <text evidence="2">The sequence shown here is derived from an EMBL/GenBank/DDBJ whole genome shotgun (WGS) entry which is preliminary data.</text>
</comment>
<gene>
    <name evidence="2" type="ORF">G4D63_06325</name>
</gene>
<keyword evidence="1" id="KW-0812">Transmembrane</keyword>
<protein>
    <submittedName>
        <fullName evidence="2">Uncharacterized protein</fullName>
    </submittedName>
</protein>
<evidence type="ECO:0000256" key="1">
    <source>
        <dbReference type="SAM" id="Phobius"/>
    </source>
</evidence>
<evidence type="ECO:0000313" key="2">
    <source>
        <dbReference type="EMBL" id="NEY71357.1"/>
    </source>
</evidence>
<feature type="transmembrane region" description="Helical" evidence="1">
    <location>
        <begin position="72"/>
        <end position="88"/>
    </location>
</feature>
<dbReference type="AlphaFoldDB" id="A0A6M0Q4P0"/>
<dbReference type="RefSeq" id="WP_163178816.1">
    <property type="nucleotide sequence ID" value="NZ_JAAIWM010000002.1"/>
</dbReference>
<accession>A0A6M0Q4P0</accession>
<reference evidence="2 3" key="1">
    <citation type="submission" date="2020-02" db="EMBL/GenBank/DDBJ databases">
        <title>Bacillus aquiflavi sp. nov., isolated from yellow water of strong flavor Chinese baijiu in Yibin region of China.</title>
        <authorList>
            <person name="Xie J."/>
        </authorList>
    </citation>
    <scope>NUCLEOTIDE SEQUENCE [LARGE SCALE GENOMIC DNA]</scope>
    <source>
        <strain evidence="2 3">SA4</strain>
    </source>
</reference>
<feature type="transmembrane region" description="Helical" evidence="1">
    <location>
        <begin position="100"/>
        <end position="118"/>
    </location>
</feature>